<accession>A0A3B1C9Q3</accession>
<gene>
    <name evidence="1" type="ORF">MNBD_NITROSPIRAE01-765</name>
</gene>
<protein>
    <submittedName>
        <fullName evidence="1">Uncharacterized protein</fullName>
    </submittedName>
</protein>
<dbReference type="EMBL" id="UOGF01000019">
    <property type="protein sequence ID" value="VAX26929.1"/>
    <property type="molecule type" value="Genomic_DNA"/>
</dbReference>
<proteinExistence type="predicted"/>
<organism evidence="1">
    <name type="scientific">hydrothermal vent metagenome</name>
    <dbReference type="NCBI Taxonomy" id="652676"/>
    <lineage>
        <taxon>unclassified sequences</taxon>
        <taxon>metagenomes</taxon>
        <taxon>ecological metagenomes</taxon>
    </lineage>
</organism>
<sequence>MEEIPLKGWLWSMFKEYVRKIRRTASTGAPEVSVMREKYQEIFPKASIKILVEEKVGMIVIFNELEERQTSELTGLLNEPALLAYLEKHYGRGKYKINLYDGLTFVATRNFRVRLEEESVKEVWRDIVAKNKAKEAAAAGSRWG</sequence>
<name>A0A3B1C9Q3_9ZZZZ</name>
<reference evidence="1" key="1">
    <citation type="submission" date="2018-06" db="EMBL/GenBank/DDBJ databases">
        <authorList>
            <person name="Zhirakovskaya E."/>
        </authorList>
    </citation>
    <scope>NUCLEOTIDE SEQUENCE</scope>
</reference>
<dbReference type="AlphaFoldDB" id="A0A3B1C9Q3"/>
<evidence type="ECO:0000313" key="1">
    <source>
        <dbReference type="EMBL" id="VAX26929.1"/>
    </source>
</evidence>